<keyword evidence="3" id="KW-1185">Reference proteome</keyword>
<feature type="domain" description="VOC" evidence="1">
    <location>
        <begin position="5"/>
        <end position="119"/>
    </location>
</feature>
<dbReference type="PROSITE" id="PS51819">
    <property type="entry name" value="VOC"/>
    <property type="match status" value="2"/>
</dbReference>
<organism evidence="2 3">
    <name type="scientific">Streptomyces graminofaciens</name>
    <dbReference type="NCBI Taxonomy" id="68212"/>
    <lineage>
        <taxon>Bacteria</taxon>
        <taxon>Bacillati</taxon>
        <taxon>Actinomycetota</taxon>
        <taxon>Actinomycetes</taxon>
        <taxon>Kitasatosporales</taxon>
        <taxon>Streptomycetaceae</taxon>
        <taxon>Streptomyces</taxon>
    </lineage>
</organism>
<evidence type="ECO:0000313" key="3">
    <source>
        <dbReference type="Proteomes" id="UP001321542"/>
    </source>
</evidence>
<sequence length="305" mass="34231">MKLDQLAYIVIGSSKIEQWRDFGVKVLGTMSEDGPDGALYLKYDEWHYRLLILPDEEERLVAAGWSVRSRAAYRAALESAKAAGLEIHEGGQAERRVRMVQEFFRFVDPNGSPHEVCWGRTMSAVPFVSPVGVSRFITGDLGVGHVVLPSRGAFDECVAFYEDVMGLDYSDFLSRSVAPGKDVRAYFFHCANGRQHSLALAEVPEETGIIHFLIEVQTLDDVGRAMERAREEDAPLVRGLGRHVNDSIVSFYLQSPSGFHVEYGFGGEVMDWTDHEVRNISYGTYWGHEWQPGFAPQIPSGKRRP</sequence>
<gene>
    <name evidence="2" type="ORF">SGFS_022200</name>
</gene>
<evidence type="ECO:0000313" key="2">
    <source>
        <dbReference type="EMBL" id="BBC30926.1"/>
    </source>
</evidence>
<evidence type="ECO:0000259" key="1">
    <source>
        <dbReference type="PROSITE" id="PS51819"/>
    </source>
</evidence>
<protein>
    <recommendedName>
        <fullName evidence="1">VOC domain-containing protein</fullName>
    </recommendedName>
</protein>
<dbReference type="Pfam" id="PF00903">
    <property type="entry name" value="Glyoxalase"/>
    <property type="match status" value="1"/>
</dbReference>
<dbReference type="EMBL" id="AP018448">
    <property type="protein sequence ID" value="BBC30926.1"/>
    <property type="molecule type" value="Genomic_DNA"/>
</dbReference>
<name>A0ABM7F4X7_9ACTN</name>
<dbReference type="InterPro" id="IPR037523">
    <property type="entry name" value="VOC_core"/>
</dbReference>
<dbReference type="Proteomes" id="UP001321542">
    <property type="component" value="Chromosome"/>
</dbReference>
<dbReference type="RefSeq" id="WP_286249567.1">
    <property type="nucleotide sequence ID" value="NZ_AP018448.1"/>
</dbReference>
<dbReference type="Pfam" id="PF22632">
    <property type="entry name" value="BphC_D1"/>
    <property type="match status" value="1"/>
</dbReference>
<reference evidence="2 3" key="2">
    <citation type="journal article" date="2023" name="ChemBioChem">
        <title>Acyltransferase Domain Exchange between Two Independent Type I Polyketide Synthases in the Same Producer Strain of Macrolide Antibiotics.</title>
        <authorList>
            <person name="Kudo F."/>
            <person name="Kishikawa K."/>
            <person name="Tsuboi K."/>
            <person name="Kido T."/>
            <person name="Usui T."/>
            <person name="Hashimoto J."/>
            <person name="Shin-Ya K."/>
            <person name="Miyanaga A."/>
            <person name="Eguchi T."/>
        </authorList>
    </citation>
    <scope>NUCLEOTIDE SEQUENCE [LARGE SCALE GENOMIC DNA]</scope>
    <source>
        <strain evidence="2 3">A-8890</strain>
    </source>
</reference>
<dbReference type="Gene3D" id="3.10.180.10">
    <property type="entry name" value="2,3-Dihydroxybiphenyl 1,2-Dioxygenase, domain 1"/>
    <property type="match status" value="2"/>
</dbReference>
<reference evidence="2 3" key="1">
    <citation type="journal article" date="2010" name="ChemBioChem">
        <title>Cloning and characterization of the biosynthetic gene cluster of 16-membered macrolide antibiotic FD-891: involvement of a dual functional cytochrome P450 monooxygenase catalyzing epoxidation and hydroxylation.</title>
        <authorList>
            <person name="Kudo F."/>
            <person name="Motegi A."/>
            <person name="Mizoue K."/>
            <person name="Eguchi T."/>
        </authorList>
    </citation>
    <scope>NUCLEOTIDE SEQUENCE [LARGE SCALE GENOMIC DNA]</scope>
    <source>
        <strain evidence="2 3">A-8890</strain>
    </source>
</reference>
<dbReference type="InterPro" id="IPR004360">
    <property type="entry name" value="Glyas_Fos-R_dOase_dom"/>
</dbReference>
<proteinExistence type="predicted"/>
<feature type="domain" description="VOC" evidence="1">
    <location>
        <begin position="142"/>
        <end position="266"/>
    </location>
</feature>
<dbReference type="SUPFAM" id="SSF54593">
    <property type="entry name" value="Glyoxalase/Bleomycin resistance protein/Dihydroxybiphenyl dioxygenase"/>
    <property type="match status" value="1"/>
</dbReference>
<dbReference type="CDD" id="cd07237">
    <property type="entry name" value="BphC1-RGP6_C_like"/>
    <property type="match status" value="1"/>
</dbReference>
<accession>A0ABM7F4X7</accession>
<dbReference type="InterPro" id="IPR029068">
    <property type="entry name" value="Glyas_Bleomycin-R_OHBP_Dase"/>
</dbReference>
<dbReference type="CDD" id="cd07252">
    <property type="entry name" value="BphC1-RGP6_N_like"/>
    <property type="match status" value="1"/>
</dbReference>